<dbReference type="Pfam" id="PF12034">
    <property type="entry name" value="YfbK_C"/>
    <property type="match status" value="1"/>
</dbReference>
<comment type="caution">
    <text evidence="4">The sequence shown here is derived from an EMBL/GenBank/DDBJ whole genome shotgun (WGS) entry which is preliminary data.</text>
</comment>
<evidence type="ECO:0000313" key="3">
    <source>
        <dbReference type="EMBL" id="POP47885.1"/>
    </source>
</evidence>
<feature type="region of interest" description="Disordered" evidence="1">
    <location>
        <begin position="21"/>
        <end position="54"/>
    </location>
</feature>
<evidence type="ECO:0000313" key="5">
    <source>
        <dbReference type="Proteomes" id="UP000237073"/>
    </source>
</evidence>
<dbReference type="Proteomes" id="UP000237073">
    <property type="component" value="Unassembled WGS sequence"/>
</dbReference>
<sequence>MINRKIFMLLIGGIMLSGCGPEPAEKQANNPRETQQEQPVQSASNQQTEAPAVGKAENYAARVAADKAAAAKAAADAKAMSFKVEAAESREAAFDLKGRTAAKAQKTPAIAMGTARYEQYDDNPLKQVSQSPLATFSLDVDTGSYANVRRFLNQGQLPPPEAVRVEEMLNYFPAPQPANKKDDKTPIAASEPMPFAVNYELAPAPWIAQRTLLKVDIQAKDIKSDELPPANLVFLIDTSGSMQSAERLPLIQSALKLLVNDLRAQDNITIVTYAGDTRVALAATSGNNKTAIKAAIDSLNAGGGTSGESGLRLAYQQAEKGFIKGGVNRILLTTDGDFNLGITDPKDIEALVKKERESGITLSTLGVGDDNYNEAMMVRIADVGNGNYSYIDSLAEAQKVLNDEMHQTLVTVAKDVKSQIEFNPQWVTEYRQIGYEKRQLRDEDFNNDKVDAGDIGAGKHVTLLFELTLNGQKAAVDKLRYAQDNGASKHTKSSEMAWIKLRWKAPQGKKSTLDEFPVINKNELTFAGASEDFRFRAAVAAYGQKLRGSEYLADTTWQQISQWGEQARGEDKQGYRAEFLRLVKLAEGMSQ</sequence>
<dbReference type="PANTHER" id="PTHR10166:SF37">
    <property type="entry name" value="STOLID, ISOFORM H"/>
    <property type="match status" value="1"/>
</dbReference>
<dbReference type="RefSeq" id="WP_103674355.1">
    <property type="nucleotide sequence ID" value="NZ_PQGD01000001.1"/>
</dbReference>
<evidence type="ECO:0000313" key="6">
    <source>
        <dbReference type="Proteomes" id="UP000247005"/>
    </source>
</evidence>
<dbReference type="SMART" id="SM00327">
    <property type="entry name" value="VWA"/>
    <property type="match status" value="1"/>
</dbReference>
<dbReference type="PANTHER" id="PTHR10166">
    <property type="entry name" value="VOLTAGE-DEPENDENT CALCIUM CHANNEL SUBUNIT ALPHA-2/DELTA-RELATED"/>
    <property type="match status" value="1"/>
</dbReference>
<dbReference type="CDD" id="cd01465">
    <property type="entry name" value="vWA_subgroup"/>
    <property type="match status" value="1"/>
</dbReference>
<dbReference type="InterPro" id="IPR021908">
    <property type="entry name" value="YfbK_C"/>
</dbReference>
<dbReference type="PROSITE" id="PS50234">
    <property type="entry name" value="VWFA"/>
    <property type="match status" value="1"/>
</dbReference>
<dbReference type="PROSITE" id="PS51257">
    <property type="entry name" value="PROKAR_LIPOPROTEIN"/>
    <property type="match status" value="1"/>
</dbReference>
<accession>A0A2P5GWF3</accession>
<feature type="domain" description="VWFA" evidence="2">
    <location>
        <begin position="231"/>
        <end position="409"/>
    </location>
</feature>
<dbReference type="EMBL" id="PQGD01000001">
    <property type="protein sequence ID" value="POP50898.1"/>
    <property type="molecule type" value="Genomic_DNA"/>
</dbReference>
<gene>
    <name evidence="4" type="ORF">CHU32_01745</name>
    <name evidence="3" type="ORF">CHU33_01740</name>
</gene>
<dbReference type="Proteomes" id="UP000247005">
    <property type="component" value="Unassembled WGS sequence"/>
</dbReference>
<dbReference type="Gene3D" id="3.40.50.410">
    <property type="entry name" value="von Willebrand factor, type A domain"/>
    <property type="match status" value="1"/>
</dbReference>
<proteinExistence type="predicted"/>
<dbReference type="InterPro" id="IPR002035">
    <property type="entry name" value="VWF_A"/>
</dbReference>
<evidence type="ECO:0000256" key="1">
    <source>
        <dbReference type="SAM" id="MobiDB-lite"/>
    </source>
</evidence>
<dbReference type="InterPro" id="IPR036465">
    <property type="entry name" value="vWFA_dom_sf"/>
</dbReference>
<dbReference type="Pfam" id="PF00092">
    <property type="entry name" value="VWA"/>
    <property type="match status" value="1"/>
</dbReference>
<dbReference type="AlphaFoldDB" id="A0A2P5GWF3"/>
<evidence type="ECO:0000313" key="4">
    <source>
        <dbReference type="EMBL" id="POP50898.1"/>
    </source>
</evidence>
<protein>
    <recommendedName>
        <fullName evidence="2">VWFA domain-containing protein</fullName>
    </recommendedName>
</protein>
<organism evidence="4 6">
    <name type="scientific">Superficieibacter electus</name>
    <dbReference type="NCBI Taxonomy" id="2022662"/>
    <lineage>
        <taxon>Bacteria</taxon>
        <taxon>Pseudomonadati</taxon>
        <taxon>Pseudomonadota</taxon>
        <taxon>Gammaproteobacteria</taxon>
        <taxon>Enterobacterales</taxon>
        <taxon>Enterobacteriaceae</taxon>
        <taxon>Superficieibacter</taxon>
    </lineage>
</organism>
<dbReference type="OrthoDB" id="9805121at2"/>
<evidence type="ECO:0000259" key="2">
    <source>
        <dbReference type="PROSITE" id="PS50234"/>
    </source>
</evidence>
<dbReference type="SUPFAM" id="SSF53300">
    <property type="entry name" value="vWA-like"/>
    <property type="match status" value="1"/>
</dbReference>
<dbReference type="EMBL" id="PQGE01000001">
    <property type="protein sequence ID" value="POP47885.1"/>
    <property type="molecule type" value="Genomic_DNA"/>
</dbReference>
<dbReference type="Pfam" id="PF12450">
    <property type="entry name" value="vWF_A"/>
    <property type="match status" value="1"/>
</dbReference>
<dbReference type="InterPro" id="IPR051173">
    <property type="entry name" value="Ca_channel_alpha-2/delta"/>
</dbReference>
<dbReference type="InterPro" id="IPR022156">
    <property type="entry name" value="Uncharacterised_YfbK_N"/>
</dbReference>
<keyword evidence="5" id="KW-1185">Reference proteome</keyword>
<name>A0A2P5GWF3_9ENTR</name>
<reference evidence="5 6" key="1">
    <citation type="submission" date="2018-01" db="EMBL/GenBank/DDBJ databases">
        <title>Superficieibacter electus gen. nov., sp. nov., an extended-spectrum beta-lactamase possessing member of the Enterobacteriaceae family, isolated from intensive care unit surfaces.</title>
        <authorList>
            <person name="Potter R.F."/>
            <person name="D'Souza A.W."/>
        </authorList>
    </citation>
    <scope>NUCLEOTIDE SEQUENCE [LARGE SCALE GENOMIC DNA]</scope>
    <source>
        <strain evidence="4 6">BP-1</strain>
        <strain evidence="3 5">BP-2</strain>
    </source>
</reference>
<feature type="compositionally biased region" description="Polar residues" evidence="1">
    <location>
        <begin position="27"/>
        <end position="49"/>
    </location>
</feature>